<reference evidence="6" key="1">
    <citation type="submission" date="2023-10" db="EMBL/GenBank/DDBJ databases">
        <title>Genome assemblies of two species of porcelain crab, Petrolisthes cinctipes and Petrolisthes manimaculis (Anomura: Porcellanidae).</title>
        <authorList>
            <person name="Angst P."/>
        </authorList>
    </citation>
    <scope>NUCLEOTIDE SEQUENCE</scope>
    <source>
        <strain evidence="6">PB745_01</strain>
        <tissue evidence="6">Gill</tissue>
    </source>
</reference>
<proteinExistence type="predicted"/>
<dbReference type="Gene3D" id="1.10.340.70">
    <property type="match status" value="1"/>
</dbReference>
<evidence type="ECO:0000259" key="4">
    <source>
        <dbReference type="Pfam" id="PF17919"/>
    </source>
</evidence>
<name>A0AAE1K8W1_PETCI</name>
<dbReference type="EMBL" id="JAWQEG010002943">
    <property type="protein sequence ID" value="KAK3868791.1"/>
    <property type="molecule type" value="Genomic_DNA"/>
</dbReference>
<evidence type="ECO:0000313" key="7">
    <source>
        <dbReference type="Proteomes" id="UP001286313"/>
    </source>
</evidence>
<gene>
    <name evidence="6" type="ORF">Pcinc_025829</name>
</gene>
<feature type="domain" description="Integrase zinc-binding" evidence="5">
    <location>
        <begin position="154"/>
        <end position="209"/>
    </location>
</feature>
<dbReference type="PANTHER" id="PTHR37984">
    <property type="entry name" value="PROTEIN CBG26694"/>
    <property type="match status" value="1"/>
</dbReference>
<comment type="caution">
    <text evidence="6">The sequence shown here is derived from an EMBL/GenBank/DDBJ whole genome shotgun (WGS) entry which is preliminary data.</text>
</comment>
<keyword evidence="2" id="KW-0511">Multifunctional enzyme</keyword>
<dbReference type="InterPro" id="IPR050951">
    <property type="entry name" value="Retrovirus_Pol_polyprotein"/>
</dbReference>
<feature type="domain" description="Reverse transcriptase/retrotransposon-derived protein RNase H-like" evidence="4">
    <location>
        <begin position="2"/>
        <end position="67"/>
    </location>
</feature>
<evidence type="ECO:0000259" key="5">
    <source>
        <dbReference type="Pfam" id="PF17921"/>
    </source>
</evidence>
<dbReference type="InterPro" id="IPR041577">
    <property type="entry name" value="RT_RNaseH_2"/>
</dbReference>
<dbReference type="Proteomes" id="UP001286313">
    <property type="component" value="Unassembled WGS sequence"/>
</dbReference>
<sequence length="307" mass="34052">MAPCDHVNPLIVTTDASNIAIGAVLEQVVHGQPRPQSFFSRKLIKAEKNYFTFDRELLAVHQAIRHFPIAEFNCTLTHLHGKKNPVADALSRIEINAVQLGLDYKQLAKEQQQDPETTAVRTAITALQWKDVSLGDSNISILCDVSTGRPHPWIPSSLRRHVFNLIHSLSHPSRRATTRLLTQKFIWHKISRDAGNWVRSCVPCQKSKVHRHTETGPGAFHQPQRRFAHNHVDVVGPLPPPTDIVTCSPLSIAPPDGQKPSPWPMQRLLHAPPPCCQVGSPDSAFLNTSPPTVAQPSHRIYGPPGDS</sequence>
<dbReference type="InterPro" id="IPR041588">
    <property type="entry name" value="Integrase_H2C2"/>
</dbReference>
<dbReference type="EC" id="2.7.7.49" evidence="1"/>
<evidence type="ECO:0000313" key="6">
    <source>
        <dbReference type="EMBL" id="KAK3868791.1"/>
    </source>
</evidence>
<organism evidence="6 7">
    <name type="scientific">Petrolisthes cinctipes</name>
    <name type="common">Flat porcelain crab</name>
    <dbReference type="NCBI Taxonomy" id="88211"/>
    <lineage>
        <taxon>Eukaryota</taxon>
        <taxon>Metazoa</taxon>
        <taxon>Ecdysozoa</taxon>
        <taxon>Arthropoda</taxon>
        <taxon>Crustacea</taxon>
        <taxon>Multicrustacea</taxon>
        <taxon>Malacostraca</taxon>
        <taxon>Eumalacostraca</taxon>
        <taxon>Eucarida</taxon>
        <taxon>Decapoda</taxon>
        <taxon>Pleocyemata</taxon>
        <taxon>Anomura</taxon>
        <taxon>Galatheoidea</taxon>
        <taxon>Porcellanidae</taxon>
        <taxon>Petrolisthes</taxon>
    </lineage>
</organism>
<evidence type="ECO:0000256" key="1">
    <source>
        <dbReference type="ARBA" id="ARBA00012493"/>
    </source>
</evidence>
<dbReference type="SUPFAM" id="SSF56672">
    <property type="entry name" value="DNA/RNA polymerases"/>
    <property type="match status" value="1"/>
</dbReference>
<dbReference type="AlphaFoldDB" id="A0AAE1K8W1"/>
<dbReference type="PANTHER" id="PTHR37984:SF5">
    <property type="entry name" value="PROTEIN NYNRIN-LIKE"/>
    <property type="match status" value="1"/>
</dbReference>
<feature type="region of interest" description="Disordered" evidence="3">
    <location>
        <begin position="280"/>
        <end position="307"/>
    </location>
</feature>
<dbReference type="GO" id="GO:0003964">
    <property type="term" value="F:RNA-directed DNA polymerase activity"/>
    <property type="evidence" value="ECO:0007669"/>
    <property type="project" value="UniProtKB-EC"/>
</dbReference>
<protein>
    <recommendedName>
        <fullName evidence="1">RNA-directed DNA polymerase</fullName>
        <ecNumber evidence="1">2.7.7.49</ecNumber>
    </recommendedName>
</protein>
<accession>A0AAE1K8W1</accession>
<dbReference type="Pfam" id="PF17919">
    <property type="entry name" value="RT_RNaseH_2"/>
    <property type="match status" value="1"/>
</dbReference>
<evidence type="ECO:0000256" key="2">
    <source>
        <dbReference type="ARBA" id="ARBA00023268"/>
    </source>
</evidence>
<dbReference type="InterPro" id="IPR043502">
    <property type="entry name" value="DNA/RNA_pol_sf"/>
</dbReference>
<dbReference type="Pfam" id="PF17921">
    <property type="entry name" value="Integrase_H2C2"/>
    <property type="match status" value="1"/>
</dbReference>
<feature type="compositionally biased region" description="Polar residues" evidence="3">
    <location>
        <begin position="285"/>
        <end position="295"/>
    </location>
</feature>
<keyword evidence="7" id="KW-1185">Reference proteome</keyword>
<evidence type="ECO:0000256" key="3">
    <source>
        <dbReference type="SAM" id="MobiDB-lite"/>
    </source>
</evidence>